<evidence type="ECO:0000313" key="4">
    <source>
        <dbReference type="Proteomes" id="UP000316714"/>
    </source>
</evidence>
<dbReference type="Proteomes" id="UP000316714">
    <property type="component" value="Unassembled WGS sequence"/>
</dbReference>
<name>A0A5C5VEQ3_9BACT</name>
<comment type="caution">
    <text evidence="3">The sequence shown here is derived from an EMBL/GenBank/DDBJ whole genome shotgun (WGS) entry which is preliminary data.</text>
</comment>
<sequence precursor="true">MRHLLAAALAVALIATSTLSASDPPPRDPAARGQATRLDATKGPDGPLELVVFGEPGCCCECERRCRCGKKTRIVCEMKKITKHRWKCECEDVCTLLPGKLCGLFGKGGPGAGCCDGCGDGDCCDACTQCDTPPRTGVCRTVKRLVKEAYVVEKPVYKCVVEYCCPGCSDIVDARAADQPTTAESAKGEPRTPRVALLPLNGSGYGE</sequence>
<feature type="signal peptide" evidence="2">
    <location>
        <begin position="1"/>
        <end position="21"/>
    </location>
</feature>
<evidence type="ECO:0000256" key="2">
    <source>
        <dbReference type="SAM" id="SignalP"/>
    </source>
</evidence>
<feature type="chain" id="PRO_5023003654" evidence="2">
    <location>
        <begin position="22"/>
        <end position="207"/>
    </location>
</feature>
<evidence type="ECO:0000313" key="3">
    <source>
        <dbReference type="EMBL" id="TWT36185.1"/>
    </source>
</evidence>
<dbReference type="EMBL" id="SIHJ01000001">
    <property type="protein sequence ID" value="TWT36185.1"/>
    <property type="molecule type" value="Genomic_DNA"/>
</dbReference>
<keyword evidence="4" id="KW-1185">Reference proteome</keyword>
<organism evidence="3 4">
    <name type="scientific">Posidoniimonas corsicana</name>
    <dbReference type="NCBI Taxonomy" id="1938618"/>
    <lineage>
        <taxon>Bacteria</taxon>
        <taxon>Pseudomonadati</taxon>
        <taxon>Planctomycetota</taxon>
        <taxon>Planctomycetia</taxon>
        <taxon>Pirellulales</taxon>
        <taxon>Lacipirellulaceae</taxon>
        <taxon>Posidoniimonas</taxon>
    </lineage>
</organism>
<proteinExistence type="predicted"/>
<keyword evidence="2" id="KW-0732">Signal</keyword>
<gene>
    <name evidence="3" type="ORF">KOR34_10860</name>
</gene>
<dbReference type="AlphaFoldDB" id="A0A5C5VEQ3"/>
<dbReference type="OrthoDB" id="274965at2"/>
<reference evidence="3 4" key="1">
    <citation type="submission" date="2019-02" db="EMBL/GenBank/DDBJ databases">
        <title>Deep-cultivation of Planctomycetes and their phenomic and genomic characterization uncovers novel biology.</title>
        <authorList>
            <person name="Wiegand S."/>
            <person name="Jogler M."/>
            <person name="Boedeker C."/>
            <person name="Pinto D."/>
            <person name="Vollmers J."/>
            <person name="Rivas-Marin E."/>
            <person name="Kohn T."/>
            <person name="Peeters S.H."/>
            <person name="Heuer A."/>
            <person name="Rast P."/>
            <person name="Oberbeckmann S."/>
            <person name="Bunk B."/>
            <person name="Jeske O."/>
            <person name="Meyerdierks A."/>
            <person name="Storesund J.E."/>
            <person name="Kallscheuer N."/>
            <person name="Luecker S."/>
            <person name="Lage O.M."/>
            <person name="Pohl T."/>
            <person name="Merkel B.J."/>
            <person name="Hornburger P."/>
            <person name="Mueller R.-W."/>
            <person name="Bruemmer F."/>
            <person name="Labrenz M."/>
            <person name="Spormann A.M."/>
            <person name="Op Den Camp H."/>
            <person name="Overmann J."/>
            <person name="Amann R."/>
            <person name="Jetten M.S.M."/>
            <person name="Mascher T."/>
            <person name="Medema M.H."/>
            <person name="Devos D.P."/>
            <person name="Kaster A.-K."/>
            <person name="Ovreas L."/>
            <person name="Rohde M."/>
            <person name="Galperin M.Y."/>
            <person name="Jogler C."/>
        </authorList>
    </citation>
    <scope>NUCLEOTIDE SEQUENCE [LARGE SCALE GENOMIC DNA]</scope>
    <source>
        <strain evidence="3 4">KOR34</strain>
    </source>
</reference>
<feature type="region of interest" description="Disordered" evidence="1">
    <location>
        <begin position="20"/>
        <end position="43"/>
    </location>
</feature>
<protein>
    <submittedName>
        <fullName evidence="3">Uncharacterized protein</fullName>
    </submittedName>
</protein>
<feature type="region of interest" description="Disordered" evidence="1">
    <location>
        <begin position="180"/>
        <end position="207"/>
    </location>
</feature>
<accession>A0A5C5VEQ3</accession>
<evidence type="ECO:0000256" key="1">
    <source>
        <dbReference type="SAM" id="MobiDB-lite"/>
    </source>
</evidence>
<dbReference type="RefSeq" id="WP_146562897.1">
    <property type="nucleotide sequence ID" value="NZ_SIHJ01000001.1"/>
</dbReference>